<feature type="compositionally biased region" description="Basic and acidic residues" evidence="9">
    <location>
        <begin position="339"/>
        <end position="351"/>
    </location>
</feature>
<dbReference type="InterPro" id="IPR039859">
    <property type="entry name" value="PFA4/ZDH16/20/ERF2-like"/>
</dbReference>
<feature type="transmembrane region" description="Helical" evidence="8">
    <location>
        <begin position="221"/>
        <end position="246"/>
    </location>
</feature>
<feature type="domain" description="Palmitoyltransferase DHHC" evidence="10">
    <location>
        <begin position="135"/>
        <end position="258"/>
    </location>
</feature>
<reference evidence="11 12" key="1">
    <citation type="submission" date="2024-01" db="EMBL/GenBank/DDBJ databases">
        <title>The complete chloroplast genome sequence of Lithospermum erythrorhizon: insights into the phylogenetic relationship among Boraginaceae species and the maternal lineages of purple gromwells.</title>
        <authorList>
            <person name="Okada T."/>
            <person name="Watanabe K."/>
        </authorList>
    </citation>
    <scope>NUCLEOTIDE SEQUENCE [LARGE SCALE GENOMIC DNA]</scope>
</reference>
<feature type="transmembrane region" description="Helical" evidence="8">
    <location>
        <begin position="30"/>
        <end position="48"/>
    </location>
</feature>
<evidence type="ECO:0000256" key="1">
    <source>
        <dbReference type="ARBA" id="ARBA00004127"/>
    </source>
</evidence>
<dbReference type="EMBL" id="BAABME010019083">
    <property type="protein sequence ID" value="GAA0155985.1"/>
    <property type="molecule type" value="Genomic_DNA"/>
</dbReference>
<dbReference type="PANTHER" id="PTHR22883:SF440">
    <property type="entry name" value="S-ACYLTRANSFERASE"/>
    <property type="match status" value="1"/>
</dbReference>
<dbReference type="PROSITE" id="PS50216">
    <property type="entry name" value="DHHC"/>
    <property type="match status" value="1"/>
</dbReference>
<evidence type="ECO:0000256" key="5">
    <source>
        <dbReference type="ARBA" id="ARBA00022989"/>
    </source>
</evidence>
<dbReference type="AlphaFoldDB" id="A0AAV3PXL1"/>
<dbReference type="GO" id="GO:0005794">
    <property type="term" value="C:Golgi apparatus"/>
    <property type="evidence" value="ECO:0007669"/>
    <property type="project" value="TreeGrafter"/>
</dbReference>
<keyword evidence="5 8" id="KW-1133">Transmembrane helix</keyword>
<keyword evidence="6 8" id="KW-0472">Membrane</keyword>
<feature type="compositionally biased region" description="Low complexity" evidence="9">
    <location>
        <begin position="352"/>
        <end position="368"/>
    </location>
</feature>
<evidence type="ECO:0000256" key="3">
    <source>
        <dbReference type="ARBA" id="ARBA00022679"/>
    </source>
</evidence>
<dbReference type="Proteomes" id="UP001454036">
    <property type="component" value="Unassembled WGS sequence"/>
</dbReference>
<evidence type="ECO:0000256" key="2">
    <source>
        <dbReference type="ARBA" id="ARBA00008574"/>
    </source>
</evidence>
<evidence type="ECO:0000256" key="9">
    <source>
        <dbReference type="SAM" id="MobiDB-lite"/>
    </source>
</evidence>
<evidence type="ECO:0000256" key="7">
    <source>
        <dbReference type="ARBA" id="ARBA00023315"/>
    </source>
</evidence>
<dbReference type="GO" id="GO:0019706">
    <property type="term" value="F:protein-cysteine S-palmitoyltransferase activity"/>
    <property type="evidence" value="ECO:0007669"/>
    <property type="project" value="UniProtKB-EC"/>
</dbReference>
<proteinExistence type="inferred from homology"/>
<keyword evidence="12" id="KW-1185">Reference proteome</keyword>
<comment type="domain">
    <text evidence="8">The DHHC domain is required for palmitoyltransferase activity.</text>
</comment>
<keyword evidence="7 8" id="KW-0012">Acyltransferase</keyword>
<evidence type="ECO:0000259" key="10">
    <source>
        <dbReference type="Pfam" id="PF01529"/>
    </source>
</evidence>
<organism evidence="11 12">
    <name type="scientific">Lithospermum erythrorhizon</name>
    <name type="common">Purple gromwell</name>
    <name type="synonym">Lithospermum officinale var. erythrorhizon</name>
    <dbReference type="NCBI Taxonomy" id="34254"/>
    <lineage>
        <taxon>Eukaryota</taxon>
        <taxon>Viridiplantae</taxon>
        <taxon>Streptophyta</taxon>
        <taxon>Embryophyta</taxon>
        <taxon>Tracheophyta</taxon>
        <taxon>Spermatophyta</taxon>
        <taxon>Magnoliopsida</taxon>
        <taxon>eudicotyledons</taxon>
        <taxon>Gunneridae</taxon>
        <taxon>Pentapetalae</taxon>
        <taxon>asterids</taxon>
        <taxon>lamiids</taxon>
        <taxon>Boraginales</taxon>
        <taxon>Boraginaceae</taxon>
        <taxon>Boraginoideae</taxon>
        <taxon>Lithospermeae</taxon>
        <taxon>Lithospermum</taxon>
    </lineage>
</organism>
<feature type="transmembrane region" description="Helical" evidence="8">
    <location>
        <begin position="60"/>
        <end position="80"/>
    </location>
</feature>
<dbReference type="PANTHER" id="PTHR22883">
    <property type="entry name" value="ZINC FINGER DHHC DOMAIN CONTAINING PROTEIN"/>
    <property type="match status" value="1"/>
</dbReference>
<evidence type="ECO:0000313" key="12">
    <source>
        <dbReference type="Proteomes" id="UP001454036"/>
    </source>
</evidence>
<evidence type="ECO:0000256" key="8">
    <source>
        <dbReference type="RuleBase" id="RU079119"/>
    </source>
</evidence>
<dbReference type="GO" id="GO:0005783">
    <property type="term" value="C:endoplasmic reticulum"/>
    <property type="evidence" value="ECO:0007669"/>
    <property type="project" value="TreeGrafter"/>
</dbReference>
<feature type="transmembrane region" description="Helical" evidence="8">
    <location>
        <begin position="180"/>
        <end position="201"/>
    </location>
</feature>
<feature type="region of interest" description="Disordered" evidence="9">
    <location>
        <begin position="339"/>
        <end position="368"/>
    </location>
</feature>
<evidence type="ECO:0000256" key="4">
    <source>
        <dbReference type="ARBA" id="ARBA00022692"/>
    </source>
</evidence>
<keyword evidence="3 8" id="KW-0808">Transferase</keyword>
<comment type="caution">
    <text evidence="11">The sequence shown here is derived from an EMBL/GenBank/DDBJ whole genome shotgun (WGS) entry which is preliminary data.</text>
</comment>
<evidence type="ECO:0000256" key="6">
    <source>
        <dbReference type="ARBA" id="ARBA00023136"/>
    </source>
</evidence>
<evidence type="ECO:0000313" key="11">
    <source>
        <dbReference type="EMBL" id="GAA0155985.1"/>
    </source>
</evidence>
<protein>
    <recommendedName>
        <fullName evidence="8">S-acyltransferase</fullName>
        <ecNumber evidence="8">2.3.1.225</ecNumber>
    </recommendedName>
    <alternativeName>
        <fullName evidence="8">Palmitoyltransferase</fullName>
    </alternativeName>
</protein>
<comment type="subcellular location">
    <subcellularLocation>
        <location evidence="1">Endomembrane system</location>
        <topology evidence="1">Multi-pass membrane protein</topology>
    </subcellularLocation>
</comment>
<name>A0AAV3PXL1_LITER</name>
<accession>A0AAV3PXL1</accession>
<dbReference type="Pfam" id="PF01529">
    <property type="entry name" value="DHHC"/>
    <property type="match status" value="1"/>
</dbReference>
<dbReference type="InterPro" id="IPR001594">
    <property type="entry name" value="Palmitoyltrfase_DHHC"/>
</dbReference>
<gene>
    <name evidence="11" type="ORF">LIER_38191</name>
</gene>
<dbReference type="GO" id="GO:0006612">
    <property type="term" value="P:protein targeting to membrane"/>
    <property type="evidence" value="ECO:0007669"/>
    <property type="project" value="TreeGrafter"/>
</dbReference>
<sequence length="379" mass="43430">MALRVYQLWKGRNIFLLKGRLVFGPDAKSILITLLLIIVPVFIFVTFIGRKFVDKVNAGYAISPLIIVFTIFVLFLLFMTSASDPGFVPRNSSPPDEVLVSDISVFNDTGERNTQGTKLPRIKQVFVNRLPVKVKYCETCMLFRSPRCSHCSVCDNCVEKFDHHCPFVGQCIGRRNYRCFFLFISASAILCISVFSLSAFYMKLVVDDYASIWEAVKNSPAPLIVMVYCFLLLWFVGGLTGFHLYLMSTNQTTYEFFRCRANTRINVYDQGCMENLSEVFCRKIVPSKINFREYVQEASRNCRISIQQREAHFMNEDKREKVEDDREIGNDLWKISQRRDSKEIDDARISRGSDGFPRSSGGFSRSPSEFCFGGFGMEA</sequence>
<dbReference type="EC" id="2.3.1.225" evidence="8"/>
<keyword evidence="4 8" id="KW-0812">Transmembrane</keyword>
<comment type="similarity">
    <text evidence="2 8">Belongs to the DHHC palmitoyltransferase family.</text>
</comment>
<comment type="catalytic activity">
    <reaction evidence="8">
        <text>L-cysteinyl-[protein] + hexadecanoyl-CoA = S-hexadecanoyl-L-cysteinyl-[protein] + CoA</text>
        <dbReference type="Rhea" id="RHEA:36683"/>
        <dbReference type="Rhea" id="RHEA-COMP:10131"/>
        <dbReference type="Rhea" id="RHEA-COMP:11032"/>
        <dbReference type="ChEBI" id="CHEBI:29950"/>
        <dbReference type="ChEBI" id="CHEBI:57287"/>
        <dbReference type="ChEBI" id="CHEBI:57379"/>
        <dbReference type="ChEBI" id="CHEBI:74151"/>
        <dbReference type="EC" id="2.3.1.225"/>
    </reaction>
</comment>